<dbReference type="InterPro" id="IPR029053">
    <property type="entry name" value="Viral_coat"/>
</dbReference>
<dbReference type="SUPFAM" id="SSF88633">
    <property type="entry name" value="Positive stranded ssRNA viruses"/>
    <property type="match status" value="1"/>
</dbReference>
<keyword evidence="3" id="KW-0946">Virion</keyword>
<evidence type="ECO:0000256" key="2">
    <source>
        <dbReference type="ARBA" id="ARBA00022561"/>
    </source>
</evidence>
<evidence type="ECO:0000259" key="5">
    <source>
        <dbReference type="Pfam" id="PF00983"/>
    </source>
</evidence>
<dbReference type="GO" id="GO:0019028">
    <property type="term" value="C:viral capsid"/>
    <property type="evidence" value="ECO:0007669"/>
    <property type="project" value="UniProtKB-KW"/>
</dbReference>
<keyword evidence="2 6" id="KW-0167">Capsid protein</keyword>
<dbReference type="GO" id="GO:0005198">
    <property type="term" value="F:structural molecule activity"/>
    <property type="evidence" value="ECO:0007669"/>
    <property type="project" value="InterPro"/>
</dbReference>
<reference evidence="6" key="1">
    <citation type="journal article" date="2022" name="Plant Dis.">
        <title>Cultivated and Wild Grapevines in Tennessee Possess Overlapping but Distinct Virus Populations.</title>
        <authorList>
            <person name="Hu R."/>
            <person name="Dias N.P."/>
            <person name="Soltani N."/>
            <person name="Vargas-Asencio J."/>
            <person name="Hensley D.D."/>
            <person name="Perry K.L."/>
            <person name="Domier L.L."/>
            <person name="Hajimorad M.R."/>
        </authorList>
    </citation>
    <scope>NUCLEOTIDE SEQUENCE</scope>
    <source>
        <strain evidence="6">Cultivated-TN1</strain>
    </source>
</reference>
<dbReference type="Pfam" id="PF00983">
    <property type="entry name" value="Tymo_coat"/>
    <property type="match status" value="1"/>
</dbReference>
<evidence type="ECO:0000256" key="1">
    <source>
        <dbReference type="ARBA" id="ARBA00004328"/>
    </source>
</evidence>
<gene>
    <name evidence="6" type="primary">CP</name>
</gene>
<organism evidence="6">
    <name type="scientific">Grapevine fleck virus 1</name>
    <dbReference type="NCBI Taxonomy" id="2893786"/>
    <lineage>
        <taxon>Viruses</taxon>
        <taxon>Riboviria</taxon>
        <taxon>Orthornavirae</taxon>
        <taxon>Kitrinoviricota</taxon>
        <taxon>Alsuviricetes</taxon>
        <taxon>Tymovirales</taxon>
        <taxon>Tymoviridae</taxon>
        <taxon>Maculavirus</taxon>
        <taxon>Maculavirus vitis</taxon>
    </lineage>
</organism>
<name>A0A8K1YTF9_9VIRU</name>
<evidence type="ECO:0000256" key="4">
    <source>
        <dbReference type="SAM" id="MobiDB-lite"/>
    </source>
</evidence>
<dbReference type="InterPro" id="IPR000574">
    <property type="entry name" value="Tymo_coat"/>
</dbReference>
<accession>A0A8K1YTF9</accession>
<comment type="subcellular location">
    <subcellularLocation>
        <location evidence="1">Virion</location>
    </subcellularLocation>
</comment>
<sequence>MMSLPADLLLGAISSLLRNPPTSDAASPSADQPAVSSSRSDSRLVSAPLPAAPPAPTAIARNPRVSIHLPFQFLWYDITGTESSYTSLSIASRPEVVTVARPYRHARLTSLEAFVQPTASSATYPQTVDLCWTIDSVTPARSEILSVFGAQRIAWGSVHFSAPILLPAELSSLNPTIKDSVTYSDCPRLTCGFYRNDACVALGSSAPICGSILIRGVIECSAPTNRPTPSS</sequence>
<evidence type="ECO:0000313" key="6">
    <source>
        <dbReference type="EMBL" id="UEP57884.1"/>
    </source>
</evidence>
<evidence type="ECO:0000256" key="3">
    <source>
        <dbReference type="ARBA" id="ARBA00022844"/>
    </source>
</evidence>
<dbReference type="EMBL" id="MW246576">
    <property type="protein sequence ID" value="UEP57884.1"/>
    <property type="molecule type" value="Genomic_RNA"/>
</dbReference>
<feature type="compositionally biased region" description="Low complexity" evidence="4">
    <location>
        <begin position="20"/>
        <end position="49"/>
    </location>
</feature>
<feature type="domain" description="Tymovirus coat protein" evidence="5">
    <location>
        <begin position="50"/>
        <end position="226"/>
    </location>
</feature>
<dbReference type="Gene3D" id="2.60.120.20">
    <property type="match status" value="1"/>
</dbReference>
<proteinExistence type="predicted"/>
<feature type="region of interest" description="Disordered" evidence="4">
    <location>
        <begin position="20"/>
        <end position="55"/>
    </location>
</feature>
<protein>
    <submittedName>
        <fullName evidence="6">Coat protein</fullName>
    </submittedName>
</protein>